<dbReference type="Proteomes" id="UP000605990">
    <property type="component" value="Unassembled WGS sequence"/>
</dbReference>
<accession>A0ABR7J2H9</accession>
<gene>
    <name evidence="1" type="ORF">H8R27_14675</name>
</gene>
<organism evidence="1 2">
    <name type="scientific">Flavobacterium bernardetii</name>
    <dbReference type="NCBI Taxonomy" id="2813823"/>
    <lineage>
        <taxon>Bacteria</taxon>
        <taxon>Pseudomonadati</taxon>
        <taxon>Bacteroidota</taxon>
        <taxon>Flavobacteriia</taxon>
        <taxon>Flavobacteriales</taxon>
        <taxon>Flavobacteriaceae</taxon>
        <taxon>Flavobacterium</taxon>
    </lineage>
</organism>
<sequence>MTLITILITAIISAAAMYFYLRRNQVSPTKNSQICNDYSNYKPSTLQTGLVGDMISIYRKKQHKTITTNLLPEDAHTIWFDLETIKKFIFHFEKNVQKNGISNAEKLGLRIYYASYPKKETWKNEQYQELTGFLGNPLTEKYEEKHTLVMLPTININGKNTDFNPLNIDTYTTGLPIYKRPNSDIDTFVDQSVAAKVSVMALTADSNKTNSTGSQTQTVTTGGTMAQNHGALYPPFSVDGAAFP</sequence>
<dbReference type="EMBL" id="JACRUN010000011">
    <property type="protein sequence ID" value="MBC5836133.1"/>
    <property type="molecule type" value="Genomic_DNA"/>
</dbReference>
<reference evidence="1 2" key="1">
    <citation type="submission" date="2020-08" db="EMBL/GenBank/DDBJ databases">
        <title>Description of novel Flavobacterium F-408 isolate.</title>
        <authorList>
            <person name="Saticioglu I.B."/>
            <person name="Duman M."/>
            <person name="Altun S."/>
        </authorList>
    </citation>
    <scope>NUCLEOTIDE SEQUENCE [LARGE SCALE GENOMIC DNA]</scope>
    <source>
        <strain evidence="1 2">F-408</strain>
    </source>
</reference>
<protein>
    <submittedName>
        <fullName evidence="1">Uncharacterized protein</fullName>
    </submittedName>
</protein>
<dbReference type="RefSeq" id="WP_166131309.1">
    <property type="nucleotide sequence ID" value="NZ_JAANOQ010000010.1"/>
</dbReference>
<evidence type="ECO:0000313" key="2">
    <source>
        <dbReference type="Proteomes" id="UP000605990"/>
    </source>
</evidence>
<comment type="caution">
    <text evidence="1">The sequence shown here is derived from an EMBL/GenBank/DDBJ whole genome shotgun (WGS) entry which is preliminary data.</text>
</comment>
<name>A0ABR7J2H9_9FLAO</name>
<keyword evidence="2" id="KW-1185">Reference proteome</keyword>
<proteinExistence type="predicted"/>
<evidence type="ECO:0000313" key="1">
    <source>
        <dbReference type="EMBL" id="MBC5836133.1"/>
    </source>
</evidence>